<accession>A0A6G1B9V6</accession>
<dbReference type="Proteomes" id="UP000475037">
    <property type="component" value="Unassembled WGS sequence"/>
</dbReference>
<proteinExistence type="predicted"/>
<dbReference type="EMBL" id="VOAJ01001468">
    <property type="protein sequence ID" value="KAF0884789.1"/>
    <property type="molecule type" value="Genomic_DNA"/>
</dbReference>
<reference evidence="1 2" key="1">
    <citation type="submission" date="2019-11" db="EMBL/GenBank/DDBJ databases">
        <authorList>
            <person name="Yang C."/>
            <person name="Li F."/>
        </authorList>
    </citation>
    <scope>NUCLEOTIDE SEQUENCE [LARGE SCALE GENOMIC DNA]</scope>
    <source>
        <strain evidence="1">KB4526</strain>
        <tissue evidence="1">Muscle</tissue>
    </source>
</reference>
<name>A0A6G1B9V6_CROCR</name>
<sequence>ISIDHHSLACRPRPRPWKPLKLQGLKPGSASKDLKPLTPNKYIKLNVGGSLPTLCCVLSLAVEVPNDVIGWVLIDQGSHPLGTILSYLQGRAESLPESSRELRNLPGRPRRYLVLGL</sequence>
<organism evidence="1 2">
    <name type="scientific">Crocuta crocuta</name>
    <name type="common">Spotted hyena</name>
    <dbReference type="NCBI Taxonomy" id="9678"/>
    <lineage>
        <taxon>Eukaryota</taxon>
        <taxon>Metazoa</taxon>
        <taxon>Chordata</taxon>
        <taxon>Craniata</taxon>
        <taxon>Vertebrata</taxon>
        <taxon>Euteleostomi</taxon>
        <taxon>Mammalia</taxon>
        <taxon>Eutheria</taxon>
        <taxon>Laurasiatheria</taxon>
        <taxon>Carnivora</taxon>
        <taxon>Feliformia</taxon>
        <taxon>Hyaenidae</taxon>
        <taxon>Crocuta</taxon>
    </lineage>
</organism>
<gene>
    <name evidence="1" type="primary">Kctd13_0</name>
    <name evidence="1" type="ORF">FOF47_R02419</name>
</gene>
<dbReference type="AlphaFoldDB" id="A0A6G1B9V6"/>
<evidence type="ECO:0000313" key="2">
    <source>
        <dbReference type="Proteomes" id="UP000475037"/>
    </source>
</evidence>
<protein>
    <submittedName>
        <fullName evidence="1">BACD1 protein</fullName>
    </submittedName>
</protein>
<feature type="non-terminal residue" evidence="1">
    <location>
        <position position="1"/>
    </location>
</feature>
<feature type="non-terminal residue" evidence="1">
    <location>
        <position position="117"/>
    </location>
</feature>
<evidence type="ECO:0000313" key="1">
    <source>
        <dbReference type="EMBL" id="KAF0884789.1"/>
    </source>
</evidence>
<comment type="caution">
    <text evidence="1">The sequence shown here is derived from an EMBL/GenBank/DDBJ whole genome shotgun (WGS) entry which is preliminary data.</text>
</comment>
<keyword evidence="2" id="KW-1185">Reference proteome</keyword>